<comment type="caution">
    <text evidence="2">The sequence shown here is derived from an EMBL/GenBank/DDBJ whole genome shotgun (WGS) entry which is preliminary data.</text>
</comment>
<gene>
    <name evidence="2" type="ORF">A4D02_23640</name>
</gene>
<organism evidence="2 3">
    <name type="scientific">Niastella koreensis</name>
    <dbReference type="NCBI Taxonomy" id="354356"/>
    <lineage>
        <taxon>Bacteria</taxon>
        <taxon>Pseudomonadati</taxon>
        <taxon>Bacteroidota</taxon>
        <taxon>Chitinophagia</taxon>
        <taxon>Chitinophagales</taxon>
        <taxon>Chitinophagaceae</taxon>
        <taxon>Niastella</taxon>
    </lineage>
</organism>
<proteinExistence type="predicted"/>
<evidence type="ECO:0000313" key="3">
    <source>
        <dbReference type="Proteomes" id="UP000192277"/>
    </source>
</evidence>
<dbReference type="Proteomes" id="UP000192277">
    <property type="component" value="Unassembled WGS sequence"/>
</dbReference>
<evidence type="ECO:0008006" key="4">
    <source>
        <dbReference type="Google" id="ProtNLM"/>
    </source>
</evidence>
<name>A0ABX3P0W4_9BACT</name>
<dbReference type="PANTHER" id="PTHR12558">
    <property type="entry name" value="CELL DIVISION CYCLE 16,23,27"/>
    <property type="match status" value="1"/>
</dbReference>
<evidence type="ECO:0000256" key="1">
    <source>
        <dbReference type="PROSITE-ProRule" id="PRU00339"/>
    </source>
</evidence>
<dbReference type="Pfam" id="PF13181">
    <property type="entry name" value="TPR_8"/>
    <property type="match status" value="2"/>
</dbReference>
<sequence length="410" mass="47514">MTIGLHFGPYHLWKFNGSASYFINHYLYMRILPCILVIMIVQAGHAAAQSPVPDKNKVMDFFQNMQYEEAISYLLTIEKIDSVNLQTLGYLGYAYQQNDDQNNAGKYYQKMLDVDSTHASANLYFSDFYSDDEPAKARRYMSRLITGNPQKAGFYKKMGDLFRRENKKDSAIVYYEQAYRLLPTDSKNGAALADLLIDQKNYDRADSIIGAGLLRDSVSVPYLKLQVKSFYDAAAYQKAVIPGEQLMRLGEGSLNTLTQVVLSYYIMNMYRDCIRVCDYMVAHEMAGENVLYYEAKSYAKLREFDKSNELLKTCLGLAISNTAEYYFHAMGDNYGEMKQFKKAIAHYDTAYYLFKDPLMLYDCGRIQDQYLKNDEAAKKYYSKYLLFAKPQSPDEKKAYEYLRKKYLKEK</sequence>
<protein>
    <recommendedName>
        <fullName evidence="4">Tetratricopeptide TPR_1 repeat-containing protein</fullName>
    </recommendedName>
</protein>
<reference evidence="2 3" key="1">
    <citation type="submission" date="2016-04" db="EMBL/GenBank/DDBJ databases">
        <authorList>
            <person name="Chen L."/>
            <person name="Zhuang W."/>
            <person name="Wang G."/>
        </authorList>
    </citation>
    <scope>NUCLEOTIDE SEQUENCE [LARGE SCALE GENOMIC DNA]</scope>
    <source>
        <strain evidence="3">GR20</strain>
    </source>
</reference>
<dbReference type="Gene3D" id="1.25.40.10">
    <property type="entry name" value="Tetratricopeptide repeat domain"/>
    <property type="match status" value="3"/>
</dbReference>
<dbReference type="PROSITE" id="PS50005">
    <property type="entry name" value="TPR"/>
    <property type="match status" value="2"/>
</dbReference>
<keyword evidence="3" id="KW-1185">Reference proteome</keyword>
<accession>A0ABX3P0W4</accession>
<dbReference type="InterPro" id="IPR011990">
    <property type="entry name" value="TPR-like_helical_dom_sf"/>
</dbReference>
<dbReference type="SUPFAM" id="SSF48452">
    <property type="entry name" value="TPR-like"/>
    <property type="match status" value="2"/>
</dbReference>
<dbReference type="InterPro" id="IPR019734">
    <property type="entry name" value="TPR_rpt"/>
</dbReference>
<dbReference type="EMBL" id="LWBO01000004">
    <property type="protein sequence ID" value="OQP52192.1"/>
    <property type="molecule type" value="Genomic_DNA"/>
</dbReference>
<feature type="repeat" description="TPR" evidence="1">
    <location>
        <begin position="85"/>
        <end position="118"/>
    </location>
</feature>
<dbReference type="SMART" id="SM00028">
    <property type="entry name" value="TPR"/>
    <property type="match status" value="4"/>
</dbReference>
<evidence type="ECO:0000313" key="2">
    <source>
        <dbReference type="EMBL" id="OQP52192.1"/>
    </source>
</evidence>
<keyword evidence="1" id="KW-0802">TPR repeat</keyword>
<dbReference type="PANTHER" id="PTHR12558:SF44">
    <property type="entry name" value="TETRATRICOPEPTIDE REPEAT-CONTAINING PROTEIN"/>
    <property type="match status" value="1"/>
</dbReference>
<feature type="repeat" description="TPR" evidence="1">
    <location>
        <begin position="152"/>
        <end position="185"/>
    </location>
</feature>